<comment type="caution">
    <text evidence="2">The sequence shown here is derived from an EMBL/GenBank/DDBJ whole genome shotgun (WGS) entry which is preliminary data.</text>
</comment>
<evidence type="ECO:0000313" key="2">
    <source>
        <dbReference type="EMBL" id="KAG6427825.1"/>
    </source>
</evidence>
<proteinExistence type="predicted"/>
<reference evidence="2" key="2">
    <citation type="submission" date="2020-08" db="EMBL/GenBank/DDBJ databases">
        <title>Plant Genome Project.</title>
        <authorList>
            <person name="Zhang R.-G."/>
        </authorList>
    </citation>
    <scope>NUCLEOTIDE SEQUENCE</scope>
    <source>
        <strain evidence="2">Huo1</strain>
        <tissue evidence="2">Leaf</tissue>
    </source>
</reference>
<evidence type="ECO:0000256" key="1">
    <source>
        <dbReference type="SAM" id="MobiDB-lite"/>
    </source>
</evidence>
<dbReference type="Proteomes" id="UP000298416">
    <property type="component" value="Unassembled WGS sequence"/>
</dbReference>
<protein>
    <submittedName>
        <fullName evidence="2">Uncharacterized protein</fullName>
    </submittedName>
</protein>
<dbReference type="PANTHER" id="PTHR34835">
    <property type="entry name" value="OS07G0283600 PROTEIN-RELATED"/>
    <property type="match status" value="1"/>
</dbReference>
<evidence type="ECO:0000313" key="3">
    <source>
        <dbReference type="Proteomes" id="UP000298416"/>
    </source>
</evidence>
<reference evidence="2" key="1">
    <citation type="submission" date="2018-01" db="EMBL/GenBank/DDBJ databases">
        <authorList>
            <person name="Mao J.F."/>
        </authorList>
    </citation>
    <scope>NUCLEOTIDE SEQUENCE</scope>
    <source>
        <strain evidence="2">Huo1</strain>
        <tissue evidence="2">Leaf</tissue>
    </source>
</reference>
<sequence>MIDEKKQKKSVEDEKQSQIAENVSQRLLVKMKPLFFVDAISQLNEAQINSVKEMGFESVLHYRIEYIPSRLAFSLLKSFDEEKCKIKLFNGKKIHITEEDVELVYGFPRGDITYCREKWKSNAPFMRELVEQYDTKPGNVNNKAVEQLMLADHEGGPLFKRLFLVLLESALIEPSTCGMIKSKIGEIIDDLDNMRNINWCSYTISVLKFAMRNWSKTEKNAFAGPLPFLMAREDRETSEGVFRLGRIKKRYVRTLEQEDEQMPQQQIPDDCAVGSSQSLLPKDFIQEEQQQGNEEKCINDGRTNLVRVLKEASSHIKNNDLFGFICDIARSAIGSQKSTVASVSDTFLHLPQSYNIDNDVAFDNWKAVFDSIRNAEKANETIEDLNEFPTFRLEDFFDKAVEQRNKDNLPTSPVGDPEETASPSLQQQEVNALEHDNTLASLIEYENRGSELEIQEEVETDRELRTQDALHILSKVCGDCEISNNEEAIKATNIIVDIINEHEDREDAAACSIVEYMMQEDLETMDDTPPEWNMQKQGYKGKEKMHEEKEKNPENAERRMTVYQTHAEIHHSPVLSSPFEIRAVHMKPTLNLDERDIYYYIVETEGTNDYA</sequence>
<dbReference type="EMBL" id="PNBA02000004">
    <property type="protein sequence ID" value="KAG6427825.1"/>
    <property type="molecule type" value="Genomic_DNA"/>
</dbReference>
<keyword evidence="3" id="KW-1185">Reference proteome</keyword>
<accession>A0A8X8Y9A9</accession>
<name>A0A8X8Y9A9_SALSN</name>
<dbReference type="AlphaFoldDB" id="A0A8X8Y9A9"/>
<organism evidence="2">
    <name type="scientific">Salvia splendens</name>
    <name type="common">Scarlet sage</name>
    <dbReference type="NCBI Taxonomy" id="180675"/>
    <lineage>
        <taxon>Eukaryota</taxon>
        <taxon>Viridiplantae</taxon>
        <taxon>Streptophyta</taxon>
        <taxon>Embryophyta</taxon>
        <taxon>Tracheophyta</taxon>
        <taxon>Spermatophyta</taxon>
        <taxon>Magnoliopsida</taxon>
        <taxon>eudicotyledons</taxon>
        <taxon>Gunneridae</taxon>
        <taxon>Pentapetalae</taxon>
        <taxon>asterids</taxon>
        <taxon>lamiids</taxon>
        <taxon>Lamiales</taxon>
        <taxon>Lamiaceae</taxon>
        <taxon>Nepetoideae</taxon>
        <taxon>Mentheae</taxon>
        <taxon>Salviinae</taxon>
        <taxon>Salvia</taxon>
        <taxon>Salvia subgen. Calosphace</taxon>
        <taxon>core Calosphace</taxon>
    </lineage>
</organism>
<dbReference type="PANTHER" id="PTHR34835:SF90">
    <property type="entry name" value="AMINOTRANSFERASE-LIKE PLANT MOBILE DOMAIN-CONTAINING PROTEIN"/>
    <property type="match status" value="1"/>
</dbReference>
<gene>
    <name evidence="2" type="ORF">SASPL_112072</name>
</gene>
<feature type="region of interest" description="Disordered" evidence="1">
    <location>
        <begin position="406"/>
        <end position="426"/>
    </location>
</feature>